<accession>A0A9X3NDW5</accession>
<dbReference type="EMBL" id="JAPDDP010000082">
    <property type="protein sequence ID" value="MDA0184648.1"/>
    <property type="molecule type" value="Genomic_DNA"/>
</dbReference>
<gene>
    <name evidence="4" type="ORF">OJ997_30380</name>
</gene>
<comment type="subcellular location">
    <subcellularLocation>
        <location evidence="1">Secreted</location>
    </subcellularLocation>
</comment>
<dbReference type="GO" id="GO:0005509">
    <property type="term" value="F:calcium ion binding"/>
    <property type="evidence" value="ECO:0007669"/>
    <property type="project" value="InterPro"/>
</dbReference>
<evidence type="ECO:0000313" key="5">
    <source>
        <dbReference type="Proteomes" id="UP001147653"/>
    </source>
</evidence>
<evidence type="ECO:0000313" key="4">
    <source>
        <dbReference type="EMBL" id="MDA0184648.1"/>
    </source>
</evidence>
<dbReference type="InterPro" id="IPR001343">
    <property type="entry name" value="Hemolysn_Ca-bd"/>
</dbReference>
<feature type="signal peptide" evidence="3">
    <location>
        <begin position="1"/>
        <end position="24"/>
    </location>
</feature>
<proteinExistence type="predicted"/>
<feature type="chain" id="PRO_5040870729" description="Calcium-binding protein" evidence="3">
    <location>
        <begin position="25"/>
        <end position="525"/>
    </location>
</feature>
<dbReference type="PANTHER" id="PTHR38340:SF1">
    <property type="entry name" value="S-LAYER PROTEIN"/>
    <property type="match status" value="1"/>
</dbReference>
<evidence type="ECO:0000256" key="2">
    <source>
        <dbReference type="ARBA" id="ARBA00022525"/>
    </source>
</evidence>
<comment type="caution">
    <text evidence="4">The sequence shown here is derived from an EMBL/GenBank/DDBJ whole genome shotgun (WGS) entry which is preliminary data.</text>
</comment>
<dbReference type="InterPro" id="IPR050557">
    <property type="entry name" value="RTX_toxin/Mannuronan_C5-epim"/>
</dbReference>
<dbReference type="Pfam" id="PF00353">
    <property type="entry name" value="HemolysinCabind"/>
    <property type="match status" value="3"/>
</dbReference>
<dbReference type="PRINTS" id="PR00313">
    <property type="entry name" value="CABNDNGRPT"/>
</dbReference>
<dbReference type="AlphaFoldDB" id="A0A9X3NDW5"/>
<keyword evidence="3" id="KW-0732">Signal</keyword>
<evidence type="ECO:0000256" key="1">
    <source>
        <dbReference type="ARBA" id="ARBA00004613"/>
    </source>
</evidence>
<reference evidence="4" key="1">
    <citation type="submission" date="2022-10" db="EMBL/GenBank/DDBJ databases">
        <title>The WGS of Solirubrobacter phytolaccae KCTC 29190.</title>
        <authorList>
            <person name="Jiang Z."/>
        </authorList>
    </citation>
    <scope>NUCLEOTIDE SEQUENCE</scope>
    <source>
        <strain evidence="4">KCTC 29190</strain>
    </source>
</reference>
<keyword evidence="5" id="KW-1185">Reference proteome</keyword>
<evidence type="ECO:0008006" key="6">
    <source>
        <dbReference type="Google" id="ProtNLM"/>
    </source>
</evidence>
<dbReference type="InterPro" id="IPR011049">
    <property type="entry name" value="Serralysin-like_metalloprot_C"/>
</dbReference>
<organism evidence="4 5">
    <name type="scientific">Solirubrobacter phytolaccae</name>
    <dbReference type="NCBI Taxonomy" id="1404360"/>
    <lineage>
        <taxon>Bacteria</taxon>
        <taxon>Bacillati</taxon>
        <taxon>Actinomycetota</taxon>
        <taxon>Thermoleophilia</taxon>
        <taxon>Solirubrobacterales</taxon>
        <taxon>Solirubrobacteraceae</taxon>
        <taxon>Solirubrobacter</taxon>
    </lineage>
</organism>
<sequence>MQPKLLLPLAVAALVLTVPAAANAAITTQVAAGTLTITGNEADDNVILAVNAQGQLTNNFGAANGFSDNTDFDATQPNAQPIVSGTVGVVANLGAGNDAINLSAADLNNSTLSGEAGDDIIVGSDNADTISGGDGNDRITGFRGGDAINGDAGNDVMIWNNGDGTDSNTGGGGVDETQVNASQITDGMTVKTAPNGFRFDRVTAVTFGIDIIDVDRLAINGFGGNDTLVTDPGVTLPMTIDAGSGDDTITTGDGADLVNGGDGNDALNGGEGGDRIIGDRGGDTFNGGGGDDTTVWNNGDGSDLMNGDGGVDRVEVNLSAADEVSTFKPENGRVRYDRLTQVAFNLSIATAEFFELNALGGNDTLTSSPGTGLPIVADGGAGNDVFNVRDNLAGHFFGGSGTDSATIDNEDTTVDIEAVAKPAVTPAPAPAPGAGKPDKTAKYKKGAAAIKLSCPAGTAGCKGTVTLTYKNRRIGRATYNLAAGQTKTYKVKVSRKPTKRKPLSVKARVSSDAGADRQYALKLVL</sequence>
<dbReference type="RefSeq" id="WP_270029103.1">
    <property type="nucleotide sequence ID" value="NZ_JAPDDP010000082.1"/>
</dbReference>
<dbReference type="Gene3D" id="2.150.10.10">
    <property type="entry name" value="Serralysin-like metalloprotease, C-terminal"/>
    <property type="match status" value="2"/>
</dbReference>
<dbReference type="GO" id="GO:0005576">
    <property type="term" value="C:extracellular region"/>
    <property type="evidence" value="ECO:0007669"/>
    <property type="project" value="UniProtKB-SubCell"/>
</dbReference>
<name>A0A9X3NDW5_9ACTN</name>
<dbReference type="PANTHER" id="PTHR38340">
    <property type="entry name" value="S-LAYER PROTEIN"/>
    <property type="match status" value="1"/>
</dbReference>
<dbReference type="Proteomes" id="UP001147653">
    <property type="component" value="Unassembled WGS sequence"/>
</dbReference>
<evidence type="ECO:0000256" key="3">
    <source>
        <dbReference type="SAM" id="SignalP"/>
    </source>
</evidence>
<keyword evidence="2" id="KW-0964">Secreted</keyword>
<protein>
    <recommendedName>
        <fullName evidence="6">Calcium-binding protein</fullName>
    </recommendedName>
</protein>
<dbReference type="SUPFAM" id="SSF51120">
    <property type="entry name" value="beta-Roll"/>
    <property type="match status" value="2"/>
</dbReference>